<dbReference type="AlphaFoldDB" id="A0AAU9NG39"/>
<keyword evidence="1" id="KW-0812">Transmembrane</keyword>
<keyword evidence="3" id="KW-1185">Reference proteome</keyword>
<evidence type="ECO:0000256" key="1">
    <source>
        <dbReference type="SAM" id="Phobius"/>
    </source>
</evidence>
<evidence type="ECO:0000313" key="3">
    <source>
        <dbReference type="Proteomes" id="UP001157418"/>
    </source>
</evidence>
<dbReference type="Proteomes" id="UP001157418">
    <property type="component" value="Unassembled WGS sequence"/>
</dbReference>
<comment type="caution">
    <text evidence="2">The sequence shown here is derived from an EMBL/GenBank/DDBJ whole genome shotgun (WGS) entry which is preliminary data.</text>
</comment>
<name>A0AAU9NG39_9ASTR</name>
<keyword evidence="1" id="KW-1133">Transmembrane helix</keyword>
<keyword evidence="1" id="KW-0472">Membrane</keyword>
<feature type="transmembrane region" description="Helical" evidence="1">
    <location>
        <begin position="17"/>
        <end position="37"/>
    </location>
</feature>
<dbReference type="EMBL" id="CAKMRJ010004445">
    <property type="protein sequence ID" value="CAH1436788.1"/>
    <property type="molecule type" value="Genomic_DNA"/>
</dbReference>
<accession>A0AAU9NG39</accession>
<gene>
    <name evidence="2" type="ORF">LVIROSA_LOCUS23143</name>
</gene>
<proteinExistence type="predicted"/>
<protein>
    <submittedName>
        <fullName evidence="2">Uncharacterized protein</fullName>
    </submittedName>
</protein>
<evidence type="ECO:0000313" key="2">
    <source>
        <dbReference type="EMBL" id="CAH1436788.1"/>
    </source>
</evidence>
<sequence>MVVGGGRRFHSLHMGLVWLWESAVGLIPWCFLCFLVLQQMSLEGSLDPGMIMTMKITGTSEDKDNTKT</sequence>
<reference evidence="2 3" key="1">
    <citation type="submission" date="2022-01" db="EMBL/GenBank/DDBJ databases">
        <authorList>
            <person name="Xiong W."/>
            <person name="Schranz E."/>
        </authorList>
    </citation>
    <scope>NUCLEOTIDE SEQUENCE [LARGE SCALE GENOMIC DNA]</scope>
</reference>
<organism evidence="2 3">
    <name type="scientific">Lactuca virosa</name>
    <dbReference type="NCBI Taxonomy" id="75947"/>
    <lineage>
        <taxon>Eukaryota</taxon>
        <taxon>Viridiplantae</taxon>
        <taxon>Streptophyta</taxon>
        <taxon>Embryophyta</taxon>
        <taxon>Tracheophyta</taxon>
        <taxon>Spermatophyta</taxon>
        <taxon>Magnoliopsida</taxon>
        <taxon>eudicotyledons</taxon>
        <taxon>Gunneridae</taxon>
        <taxon>Pentapetalae</taxon>
        <taxon>asterids</taxon>
        <taxon>campanulids</taxon>
        <taxon>Asterales</taxon>
        <taxon>Asteraceae</taxon>
        <taxon>Cichorioideae</taxon>
        <taxon>Cichorieae</taxon>
        <taxon>Lactucinae</taxon>
        <taxon>Lactuca</taxon>
    </lineage>
</organism>